<name>A0ACB8BIW2_9AGAM</name>
<reference evidence="1" key="1">
    <citation type="journal article" date="2021" name="New Phytol.">
        <title>Evolutionary innovations through gain and loss of genes in the ectomycorrhizal Boletales.</title>
        <authorList>
            <person name="Wu G."/>
            <person name="Miyauchi S."/>
            <person name="Morin E."/>
            <person name="Kuo A."/>
            <person name="Drula E."/>
            <person name="Varga T."/>
            <person name="Kohler A."/>
            <person name="Feng B."/>
            <person name="Cao Y."/>
            <person name="Lipzen A."/>
            <person name="Daum C."/>
            <person name="Hundley H."/>
            <person name="Pangilinan J."/>
            <person name="Johnson J."/>
            <person name="Barry K."/>
            <person name="LaButti K."/>
            <person name="Ng V."/>
            <person name="Ahrendt S."/>
            <person name="Min B."/>
            <person name="Choi I.G."/>
            <person name="Park H."/>
            <person name="Plett J.M."/>
            <person name="Magnuson J."/>
            <person name="Spatafora J.W."/>
            <person name="Nagy L.G."/>
            <person name="Henrissat B."/>
            <person name="Grigoriev I.V."/>
            <person name="Yang Z.L."/>
            <person name="Xu J."/>
            <person name="Martin F.M."/>
        </authorList>
    </citation>
    <scope>NUCLEOTIDE SEQUENCE</scope>
    <source>
        <strain evidence="1">KUC20120723A-06</strain>
    </source>
</reference>
<sequence length="691" mass="77194">MLCDYCTNIPLDIFLPYRACGMYNGTGRIYQGRYQHFEGATALEGLNSSANAGCHMCNVILNALNVAEPHWAIPPPITDRKLLHAPKERIPVNSRPLDESGITIMVQAEGQMIIKDGVRACSLWWWNETMGQGRKAACPVSASADSSETFALAISWLKTCTETHRDCKYDQDPPFLPTRLIDIGTAPGGINPRLIQTNVESNLPGPKYLALSHCWGSRHVLKTTVATLRDHQERISWSSLSKTFQDAMVIAQRLGIRYIWIDSLCIIQDDPRDFEAECGRMNLVYSRAHCTVSASDSPDGEGGCFVPRYHRHSIMDPIFGREENNPESAEIHIFPNFGQWRKAIQGPVSARGWCLQERELSPRMLHYTKDRLLWECRECIASEDHPEMQRKQESNLEVAEYLSSWRLLDGGVTATTTVAGYPRSRAKWYAMAEEYSRRALSLKTDKLPALSGIAAEIAKRRQGDRYLAGLWKDDIFRGLSWFPDPVDGSSAQPASSWPPTAVDAGLPSWSWTAWDGPVRYHGESWFGGTWEKVDGNDGDQWVKRPPRIQLLDSRIKQSSLDPFGRVGGSEIVLSGWAIEVSVSEAYFAPDLSANLFRHKCYSLAGHLSGPYSAVLYFDADVDELPTIEVVCLQLGVGKGVRGTPLPVINGLVLTKIGEQGSDAYRRVGMFDVGTNDEVWMSRRSVKVVHIV</sequence>
<evidence type="ECO:0000313" key="1">
    <source>
        <dbReference type="EMBL" id="KAH7925376.1"/>
    </source>
</evidence>
<comment type="caution">
    <text evidence="1">The sequence shown here is derived from an EMBL/GenBank/DDBJ whole genome shotgun (WGS) entry which is preliminary data.</text>
</comment>
<accession>A0ACB8BIW2</accession>
<proteinExistence type="predicted"/>
<keyword evidence="2" id="KW-1185">Reference proteome</keyword>
<gene>
    <name evidence="1" type="ORF">BV22DRAFT_1089075</name>
</gene>
<dbReference type="EMBL" id="MU266403">
    <property type="protein sequence ID" value="KAH7925376.1"/>
    <property type="molecule type" value="Genomic_DNA"/>
</dbReference>
<protein>
    <submittedName>
        <fullName evidence="1">HET-domain-containing protein</fullName>
    </submittedName>
</protein>
<organism evidence="1 2">
    <name type="scientific">Leucogyrophana mollusca</name>
    <dbReference type="NCBI Taxonomy" id="85980"/>
    <lineage>
        <taxon>Eukaryota</taxon>
        <taxon>Fungi</taxon>
        <taxon>Dikarya</taxon>
        <taxon>Basidiomycota</taxon>
        <taxon>Agaricomycotina</taxon>
        <taxon>Agaricomycetes</taxon>
        <taxon>Agaricomycetidae</taxon>
        <taxon>Boletales</taxon>
        <taxon>Boletales incertae sedis</taxon>
        <taxon>Leucogyrophana</taxon>
    </lineage>
</organism>
<evidence type="ECO:0000313" key="2">
    <source>
        <dbReference type="Proteomes" id="UP000790709"/>
    </source>
</evidence>
<dbReference type="Proteomes" id="UP000790709">
    <property type="component" value="Unassembled WGS sequence"/>
</dbReference>